<evidence type="ECO:0008006" key="3">
    <source>
        <dbReference type="Google" id="ProtNLM"/>
    </source>
</evidence>
<name>A0A1G1V3J4_9BACT</name>
<accession>A0A1G1V3J4</accession>
<dbReference type="InterPro" id="IPR000831">
    <property type="entry name" value="Trp_repress"/>
</dbReference>
<dbReference type="InterPro" id="IPR038116">
    <property type="entry name" value="TrpR-like_sf"/>
</dbReference>
<protein>
    <recommendedName>
        <fullName evidence="3">TrpR-related protein YerC/YecD</fullName>
    </recommendedName>
</protein>
<organism evidence="1 2">
    <name type="scientific">Candidatus Blackburnbacteria bacterium RIFCSPHIGHO2_01_FULL_43_15b</name>
    <dbReference type="NCBI Taxonomy" id="1797513"/>
    <lineage>
        <taxon>Bacteria</taxon>
        <taxon>Candidatus Blackburniibacteriota</taxon>
    </lineage>
</organism>
<reference evidence="1 2" key="1">
    <citation type="journal article" date="2016" name="Nat. Commun.">
        <title>Thousands of microbial genomes shed light on interconnected biogeochemical processes in an aquifer system.</title>
        <authorList>
            <person name="Anantharaman K."/>
            <person name="Brown C.T."/>
            <person name="Hug L.A."/>
            <person name="Sharon I."/>
            <person name="Castelle C.J."/>
            <person name="Probst A.J."/>
            <person name="Thomas B.C."/>
            <person name="Singh A."/>
            <person name="Wilkins M.J."/>
            <person name="Karaoz U."/>
            <person name="Brodie E.L."/>
            <person name="Williams K.H."/>
            <person name="Hubbard S.S."/>
            <person name="Banfield J.F."/>
        </authorList>
    </citation>
    <scope>NUCLEOTIDE SEQUENCE [LARGE SCALE GENOMIC DNA]</scope>
</reference>
<evidence type="ECO:0000313" key="1">
    <source>
        <dbReference type="EMBL" id="OGY09944.1"/>
    </source>
</evidence>
<comment type="caution">
    <text evidence="1">The sequence shown here is derived from an EMBL/GenBank/DDBJ whole genome shotgun (WGS) entry which is preliminary data.</text>
</comment>
<dbReference type="STRING" id="1797513.A2782_04550"/>
<dbReference type="Proteomes" id="UP000177967">
    <property type="component" value="Unassembled WGS sequence"/>
</dbReference>
<dbReference type="GO" id="GO:0003700">
    <property type="term" value="F:DNA-binding transcription factor activity"/>
    <property type="evidence" value="ECO:0007669"/>
    <property type="project" value="InterPro"/>
</dbReference>
<gene>
    <name evidence="1" type="ORF">A2782_04550</name>
</gene>
<dbReference type="EMBL" id="MHBW01000003">
    <property type="protein sequence ID" value="OGY09944.1"/>
    <property type="molecule type" value="Genomic_DNA"/>
</dbReference>
<dbReference type="Pfam" id="PF01371">
    <property type="entry name" value="Trp_repressor"/>
    <property type="match status" value="1"/>
</dbReference>
<dbReference type="InterPro" id="IPR010921">
    <property type="entry name" value="Trp_repressor/repl_initiator"/>
</dbReference>
<dbReference type="GO" id="GO:0043565">
    <property type="term" value="F:sequence-specific DNA binding"/>
    <property type="evidence" value="ECO:0007669"/>
    <property type="project" value="InterPro"/>
</dbReference>
<dbReference type="Gene3D" id="1.10.1270.10">
    <property type="entry name" value="TrpR-like"/>
    <property type="match status" value="1"/>
</dbReference>
<dbReference type="AlphaFoldDB" id="A0A1G1V3J4"/>
<sequence length="117" mass="13386">MRLSKGKVNPHLKKELYQALHQTLADLKNPQDIKDFLEAFLSEAEHETLTKRVAVAYWLDKGRSYVNICDNLKVSSATIAVVQDACTKHKGVKLALNHIKAEEWANVWAEKIKKFVR</sequence>
<evidence type="ECO:0000313" key="2">
    <source>
        <dbReference type="Proteomes" id="UP000177967"/>
    </source>
</evidence>
<dbReference type="SUPFAM" id="SSF48295">
    <property type="entry name" value="TrpR-like"/>
    <property type="match status" value="1"/>
</dbReference>
<proteinExistence type="predicted"/>